<evidence type="ECO:0000313" key="2">
    <source>
        <dbReference type="Proteomes" id="UP000092683"/>
    </source>
</evidence>
<comment type="caution">
    <text evidence="1">The sequence shown here is derived from an EMBL/GenBank/DDBJ whole genome shotgun (WGS) entry which is preliminary data.</text>
</comment>
<accession>A0A1B9CI87</accession>
<reference evidence="1 2" key="1">
    <citation type="submission" date="2016-06" db="EMBL/GenBank/DDBJ databases">
        <authorList>
            <person name="Kjaerup R.B."/>
            <person name="Dalgaard T.S."/>
            <person name="Juul-Madsen H.R."/>
        </authorList>
    </citation>
    <scope>NUCLEOTIDE SEQUENCE [LARGE SCALE GENOMIC DNA]</scope>
    <source>
        <strain evidence="1 2">E3012</strain>
    </source>
</reference>
<protein>
    <submittedName>
        <fullName evidence="1">Uncharacterized protein</fullName>
    </submittedName>
</protein>
<organism evidence="1 2">
    <name type="scientific">Mycobacterium malmoense</name>
    <dbReference type="NCBI Taxonomy" id="1780"/>
    <lineage>
        <taxon>Bacteria</taxon>
        <taxon>Bacillati</taxon>
        <taxon>Actinomycetota</taxon>
        <taxon>Actinomycetes</taxon>
        <taxon>Mycobacteriales</taxon>
        <taxon>Mycobacteriaceae</taxon>
        <taxon>Mycobacterium</taxon>
    </lineage>
</organism>
<evidence type="ECO:0000313" key="1">
    <source>
        <dbReference type="EMBL" id="OCB41890.1"/>
    </source>
</evidence>
<dbReference type="AlphaFoldDB" id="A0A1B9CI87"/>
<proteinExistence type="predicted"/>
<dbReference type="OrthoDB" id="6691729at2"/>
<dbReference type="EMBL" id="MBEE01000285">
    <property type="protein sequence ID" value="OCB41890.1"/>
    <property type="molecule type" value="Genomic_DNA"/>
</dbReference>
<dbReference type="Proteomes" id="UP000092683">
    <property type="component" value="Unassembled WGS sequence"/>
</dbReference>
<name>A0A1B9CI87_MYCMA</name>
<gene>
    <name evidence="1" type="ORF">A5677_00520</name>
</gene>
<sequence length="135" mass="14201">MANALYTKYREKALQGQINWLTDDIKVDLIDSADYTVNLATHEFLSDVPSAARVATSANLASKTATGGVADAADVTFPSVSGDISEALVIYKDTGTETTSPLIAYIDTATGLAVTPNGGDITVIWPNDSGRIFSL</sequence>
<dbReference type="RefSeq" id="WP_065484645.1">
    <property type="nucleotide sequence ID" value="NZ_MBEE01000285.1"/>
</dbReference>